<dbReference type="STRING" id="33114.A0A2G2VMH8"/>
<evidence type="ECO:0000313" key="2">
    <source>
        <dbReference type="EMBL" id="PHT34186.1"/>
    </source>
</evidence>
<reference evidence="2 3" key="1">
    <citation type="journal article" date="2017" name="Genome Biol.">
        <title>New reference genome sequences of hot pepper reveal the massive evolution of plant disease-resistance genes by retroduplication.</title>
        <authorList>
            <person name="Kim S."/>
            <person name="Park J."/>
            <person name="Yeom S.I."/>
            <person name="Kim Y.M."/>
            <person name="Seo E."/>
            <person name="Kim K.T."/>
            <person name="Kim M.S."/>
            <person name="Lee J.M."/>
            <person name="Cheong K."/>
            <person name="Shin H.S."/>
            <person name="Kim S.B."/>
            <person name="Han K."/>
            <person name="Lee J."/>
            <person name="Park M."/>
            <person name="Lee H.A."/>
            <person name="Lee H.Y."/>
            <person name="Lee Y."/>
            <person name="Oh S."/>
            <person name="Lee J.H."/>
            <person name="Choi E."/>
            <person name="Choi E."/>
            <person name="Lee S.E."/>
            <person name="Jeon J."/>
            <person name="Kim H."/>
            <person name="Choi G."/>
            <person name="Song H."/>
            <person name="Lee J."/>
            <person name="Lee S.C."/>
            <person name="Kwon J.K."/>
            <person name="Lee H.Y."/>
            <person name="Koo N."/>
            <person name="Hong Y."/>
            <person name="Kim R.W."/>
            <person name="Kang W.H."/>
            <person name="Huh J.H."/>
            <person name="Kang B.C."/>
            <person name="Yang T.J."/>
            <person name="Lee Y.H."/>
            <person name="Bennetzen J.L."/>
            <person name="Choi D."/>
        </authorList>
    </citation>
    <scope>NUCLEOTIDE SEQUENCE [LARGE SCALE GENOMIC DNA]</scope>
    <source>
        <strain evidence="3">cv. PBC81</strain>
    </source>
</reference>
<name>A0A2G2VMH8_CAPBA</name>
<dbReference type="Proteomes" id="UP000224567">
    <property type="component" value="Unassembled WGS sequence"/>
</dbReference>
<reference evidence="3" key="2">
    <citation type="journal article" date="2017" name="J. Anim. Genet.">
        <title>Multiple reference genome sequences of hot pepper reveal the massive evolution of plant disease resistance genes by retroduplication.</title>
        <authorList>
            <person name="Kim S."/>
            <person name="Park J."/>
            <person name="Yeom S.-I."/>
            <person name="Kim Y.-M."/>
            <person name="Seo E."/>
            <person name="Kim K.-T."/>
            <person name="Kim M.-S."/>
            <person name="Lee J.M."/>
            <person name="Cheong K."/>
            <person name="Shin H.-S."/>
            <person name="Kim S.-B."/>
            <person name="Han K."/>
            <person name="Lee J."/>
            <person name="Park M."/>
            <person name="Lee H.-A."/>
            <person name="Lee H.-Y."/>
            <person name="Lee Y."/>
            <person name="Oh S."/>
            <person name="Lee J.H."/>
            <person name="Choi E."/>
            <person name="Choi E."/>
            <person name="Lee S.E."/>
            <person name="Jeon J."/>
            <person name="Kim H."/>
            <person name="Choi G."/>
            <person name="Song H."/>
            <person name="Lee J."/>
            <person name="Lee S.-C."/>
            <person name="Kwon J.-K."/>
            <person name="Lee H.-Y."/>
            <person name="Koo N."/>
            <person name="Hong Y."/>
            <person name="Kim R.W."/>
            <person name="Kang W.-H."/>
            <person name="Huh J.H."/>
            <person name="Kang B.-C."/>
            <person name="Yang T.-J."/>
            <person name="Lee Y.-H."/>
            <person name="Bennetzen J.L."/>
            <person name="Choi D."/>
        </authorList>
    </citation>
    <scope>NUCLEOTIDE SEQUENCE [LARGE SCALE GENOMIC DNA]</scope>
    <source>
        <strain evidence="3">cv. PBC81</strain>
    </source>
</reference>
<accession>A0A2G2VMH8</accession>
<proteinExistence type="predicted"/>
<protein>
    <submittedName>
        <fullName evidence="2">Uncharacterized protein</fullName>
    </submittedName>
</protein>
<evidence type="ECO:0000256" key="1">
    <source>
        <dbReference type="SAM" id="MobiDB-lite"/>
    </source>
</evidence>
<evidence type="ECO:0000313" key="3">
    <source>
        <dbReference type="Proteomes" id="UP000224567"/>
    </source>
</evidence>
<feature type="region of interest" description="Disordered" evidence="1">
    <location>
        <begin position="173"/>
        <end position="199"/>
    </location>
</feature>
<keyword evidence="3" id="KW-1185">Reference proteome</keyword>
<feature type="region of interest" description="Disordered" evidence="1">
    <location>
        <begin position="1"/>
        <end position="52"/>
    </location>
</feature>
<gene>
    <name evidence="2" type="ORF">CQW23_25986</name>
</gene>
<dbReference type="EMBL" id="MLFT02000011">
    <property type="protein sequence ID" value="PHT34186.1"/>
    <property type="molecule type" value="Genomic_DNA"/>
</dbReference>
<feature type="compositionally biased region" description="Polar residues" evidence="1">
    <location>
        <begin position="177"/>
        <end position="191"/>
    </location>
</feature>
<feature type="compositionally biased region" description="Low complexity" evidence="1">
    <location>
        <begin position="24"/>
        <end position="33"/>
    </location>
</feature>
<sequence>MPKVKRFQNPLKSAHTPHDANGHSSSSTSTTLSHAIEASTSVQSPRHDASNPLLDDEVQQQEQAPIQPSNSSATSKSVPYWTVEIIDLEKTTTTVRVKVHDVNYLPLGEHIIVHFNEYGSTIGAAQGFLAGYCGTLAADCNVFPISFERWLGSTGVPKTCKEDCFETFLKSDDVESEPTSSMNIRGSSDGRNPNHQENA</sequence>
<dbReference type="OrthoDB" id="1304590at2759"/>
<organism evidence="2 3">
    <name type="scientific">Capsicum baccatum</name>
    <name type="common">Peruvian pepper</name>
    <dbReference type="NCBI Taxonomy" id="33114"/>
    <lineage>
        <taxon>Eukaryota</taxon>
        <taxon>Viridiplantae</taxon>
        <taxon>Streptophyta</taxon>
        <taxon>Embryophyta</taxon>
        <taxon>Tracheophyta</taxon>
        <taxon>Spermatophyta</taxon>
        <taxon>Magnoliopsida</taxon>
        <taxon>eudicotyledons</taxon>
        <taxon>Gunneridae</taxon>
        <taxon>Pentapetalae</taxon>
        <taxon>asterids</taxon>
        <taxon>lamiids</taxon>
        <taxon>Solanales</taxon>
        <taxon>Solanaceae</taxon>
        <taxon>Solanoideae</taxon>
        <taxon>Capsiceae</taxon>
        <taxon>Capsicum</taxon>
    </lineage>
</organism>
<comment type="caution">
    <text evidence="2">The sequence shown here is derived from an EMBL/GenBank/DDBJ whole genome shotgun (WGS) entry which is preliminary data.</text>
</comment>
<dbReference type="AlphaFoldDB" id="A0A2G2VMH8"/>